<dbReference type="PaxDb" id="39947-A0A0N7KG19"/>
<dbReference type="Pfam" id="PF05042">
    <property type="entry name" value="Caleosin"/>
    <property type="match status" value="1"/>
</dbReference>
<reference evidence="5 6" key="3">
    <citation type="journal article" date="2013" name="Rice">
        <title>Improvement of the Oryza sativa Nipponbare reference genome using next generation sequence and optical map data.</title>
        <authorList>
            <person name="Kawahara Y."/>
            <person name="de la Bastide M."/>
            <person name="Hamilton J.P."/>
            <person name="Kanamori H."/>
            <person name="McCombie W.R."/>
            <person name="Ouyang S."/>
            <person name="Schwartz D.C."/>
            <person name="Tanaka T."/>
            <person name="Wu J."/>
            <person name="Zhou S."/>
            <person name="Childs K.L."/>
            <person name="Davidson R.M."/>
            <person name="Lin H."/>
            <person name="Quesada-Ocampo L."/>
            <person name="Vaillancourt B."/>
            <person name="Sakai H."/>
            <person name="Lee S.S."/>
            <person name="Kim J."/>
            <person name="Numa H."/>
            <person name="Itoh T."/>
            <person name="Buell C.R."/>
            <person name="Matsumoto T."/>
        </authorList>
    </citation>
    <scope>NUCLEOTIDE SEQUENCE [LARGE SCALE GENOMIC DNA]</scope>
    <source>
        <strain evidence="6">cv. Nipponbare</strain>
    </source>
</reference>
<dbReference type="OMA" id="IFWKIAE"/>
<gene>
    <name evidence="5" type="ordered locus">Os02g0734500</name>
    <name evidence="5" type="ORF">OSNPB_020734500</name>
</gene>
<evidence type="ECO:0000256" key="2">
    <source>
        <dbReference type="SAM" id="MobiDB-lite"/>
    </source>
</evidence>
<name>A0A0N7KG19_ORYSJ</name>
<reference evidence="6" key="1">
    <citation type="journal article" date="2005" name="Nature">
        <title>The map-based sequence of the rice genome.</title>
        <authorList>
            <consortium name="International rice genome sequencing project (IRGSP)"/>
            <person name="Matsumoto T."/>
            <person name="Wu J."/>
            <person name="Kanamori H."/>
            <person name="Katayose Y."/>
            <person name="Fujisawa M."/>
            <person name="Namiki N."/>
            <person name="Mizuno H."/>
            <person name="Yamamoto K."/>
            <person name="Antonio B.A."/>
            <person name="Baba T."/>
            <person name="Sakata K."/>
            <person name="Nagamura Y."/>
            <person name="Aoki H."/>
            <person name="Arikawa K."/>
            <person name="Arita K."/>
            <person name="Bito T."/>
            <person name="Chiden Y."/>
            <person name="Fujitsuka N."/>
            <person name="Fukunaka R."/>
            <person name="Hamada M."/>
            <person name="Harada C."/>
            <person name="Hayashi A."/>
            <person name="Hijishita S."/>
            <person name="Honda M."/>
            <person name="Hosokawa S."/>
            <person name="Ichikawa Y."/>
            <person name="Idonuma A."/>
            <person name="Iijima M."/>
            <person name="Ikeda M."/>
            <person name="Ikeno M."/>
            <person name="Ito K."/>
            <person name="Ito S."/>
            <person name="Ito T."/>
            <person name="Ito Y."/>
            <person name="Ito Y."/>
            <person name="Iwabuchi A."/>
            <person name="Kamiya K."/>
            <person name="Karasawa W."/>
            <person name="Kurita K."/>
            <person name="Katagiri S."/>
            <person name="Kikuta A."/>
            <person name="Kobayashi H."/>
            <person name="Kobayashi N."/>
            <person name="Machita K."/>
            <person name="Maehara T."/>
            <person name="Masukawa M."/>
            <person name="Mizubayashi T."/>
            <person name="Mukai Y."/>
            <person name="Nagasaki H."/>
            <person name="Nagata Y."/>
            <person name="Naito S."/>
            <person name="Nakashima M."/>
            <person name="Nakama Y."/>
            <person name="Nakamichi Y."/>
            <person name="Nakamura M."/>
            <person name="Meguro A."/>
            <person name="Negishi M."/>
            <person name="Ohta I."/>
            <person name="Ohta T."/>
            <person name="Okamoto M."/>
            <person name="Ono N."/>
            <person name="Saji S."/>
            <person name="Sakaguchi M."/>
            <person name="Sakai K."/>
            <person name="Shibata M."/>
            <person name="Shimokawa T."/>
            <person name="Song J."/>
            <person name="Takazaki Y."/>
            <person name="Terasawa K."/>
            <person name="Tsugane M."/>
            <person name="Tsuji K."/>
            <person name="Ueda S."/>
            <person name="Waki K."/>
            <person name="Yamagata H."/>
            <person name="Yamamoto M."/>
            <person name="Yamamoto S."/>
            <person name="Yamane H."/>
            <person name="Yoshiki S."/>
            <person name="Yoshihara R."/>
            <person name="Yukawa K."/>
            <person name="Zhong H."/>
            <person name="Yano M."/>
            <person name="Yuan Q."/>
            <person name="Ouyang S."/>
            <person name="Liu J."/>
            <person name="Jones K.M."/>
            <person name="Gansberger K."/>
            <person name="Moffat K."/>
            <person name="Hill J."/>
            <person name="Bera J."/>
            <person name="Fadrosh D."/>
            <person name="Jin S."/>
            <person name="Johri S."/>
            <person name="Kim M."/>
            <person name="Overton L."/>
            <person name="Reardon M."/>
            <person name="Tsitrin T."/>
            <person name="Vuong H."/>
            <person name="Weaver B."/>
            <person name="Ciecko A."/>
            <person name="Tallon L."/>
            <person name="Jackson J."/>
            <person name="Pai G."/>
            <person name="Aken S.V."/>
            <person name="Utterback T."/>
            <person name="Reidmuller S."/>
            <person name="Feldblyum T."/>
            <person name="Hsiao J."/>
            <person name="Zismann V."/>
            <person name="Iobst S."/>
            <person name="de Vazeille A.R."/>
            <person name="Buell C.R."/>
            <person name="Ying K."/>
            <person name="Li Y."/>
            <person name="Lu T."/>
            <person name="Huang Y."/>
            <person name="Zhao Q."/>
            <person name="Feng Q."/>
            <person name="Zhang L."/>
            <person name="Zhu J."/>
            <person name="Weng Q."/>
            <person name="Mu J."/>
            <person name="Lu Y."/>
            <person name="Fan D."/>
            <person name="Liu Y."/>
            <person name="Guan J."/>
            <person name="Zhang Y."/>
            <person name="Yu S."/>
            <person name="Liu X."/>
            <person name="Zhang Y."/>
            <person name="Hong G."/>
            <person name="Han B."/>
            <person name="Choisne N."/>
            <person name="Demange N."/>
            <person name="Orjeda G."/>
            <person name="Samain S."/>
            <person name="Cattolico L."/>
            <person name="Pelletier E."/>
            <person name="Couloux A."/>
            <person name="Segurens B."/>
            <person name="Wincker P."/>
            <person name="D'Hont A."/>
            <person name="Scarpelli C."/>
            <person name="Weissenbach J."/>
            <person name="Salanoubat M."/>
            <person name="Quetier F."/>
            <person name="Yu Y."/>
            <person name="Kim H.R."/>
            <person name="Rambo T."/>
            <person name="Currie J."/>
            <person name="Collura K."/>
            <person name="Luo M."/>
            <person name="Yang T."/>
            <person name="Ammiraju J.S.S."/>
            <person name="Engler F."/>
            <person name="Soderlund C."/>
            <person name="Wing R.A."/>
            <person name="Palmer L.E."/>
            <person name="de la Bastide M."/>
            <person name="Spiegel L."/>
            <person name="Nascimento L."/>
            <person name="Zutavern T."/>
            <person name="O'Shaughnessy A."/>
            <person name="Dike S."/>
            <person name="Dedhia N."/>
            <person name="Preston R."/>
            <person name="Balija V."/>
            <person name="McCombie W.R."/>
            <person name="Chow T."/>
            <person name="Chen H."/>
            <person name="Chung M."/>
            <person name="Chen C."/>
            <person name="Shaw J."/>
            <person name="Wu H."/>
            <person name="Hsiao K."/>
            <person name="Chao Y."/>
            <person name="Chu M."/>
            <person name="Cheng C."/>
            <person name="Hour A."/>
            <person name="Lee P."/>
            <person name="Lin S."/>
            <person name="Lin Y."/>
            <person name="Liou J."/>
            <person name="Liu S."/>
            <person name="Hsing Y."/>
            <person name="Raghuvanshi S."/>
            <person name="Mohanty A."/>
            <person name="Bharti A.K."/>
            <person name="Gaur A."/>
            <person name="Gupta V."/>
            <person name="Kumar D."/>
            <person name="Ravi V."/>
            <person name="Vij S."/>
            <person name="Kapur A."/>
            <person name="Khurana P."/>
            <person name="Khurana P."/>
            <person name="Khurana J.P."/>
            <person name="Tyagi A.K."/>
            <person name="Gaikwad K."/>
            <person name="Singh A."/>
            <person name="Dalal V."/>
            <person name="Srivastava S."/>
            <person name="Dixit A."/>
            <person name="Pal A.K."/>
            <person name="Ghazi I.A."/>
            <person name="Yadav M."/>
            <person name="Pandit A."/>
            <person name="Bhargava A."/>
            <person name="Sureshbabu K."/>
            <person name="Batra K."/>
            <person name="Sharma T.R."/>
            <person name="Mohapatra T."/>
            <person name="Singh N.K."/>
            <person name="Messing J."/>
            <person name="Nelson A.B."/>
            <person name="Fuks G."/>
            <person name="Kavchok S."/>
            <person name="Keizer G."/>
            <person name="Linton E."/>
            <person name="Llaca V."/>
            <person name="Song R."/>
            <person name="Tanyolac B."/>
            <person name="Young S."/>
            <person name="Ho-Il K."/>
            <person name="Hahn J.H."/>
            <person name="Sangsakoo G."/>
            <person name="Vanavichit A."/>
            <person name="de Mattos Luiz.A.T."/>
            <person name="Zimmer P.D."/>
            <person name="Malone G."/>
            <person name="Dellagostin O."/>
            <person name="de Oliveira A.C."/>
            <person name="Bevan M."/>
            <person name="Bancroft I."/>
            <person name="Minx P."/>
            <person name="Cordum H."/>
            <person name="Wilson R."/>
            <person name="Cheng Z."/>
            <person name="Jin W."/>
            <person name="Jiang J."/>
            <person name="Leong S.A."/>
            <person name="Iwama H."/>
            <person name="Gojobori T."/>
            <person name="Itoh T."/>
            <person name="Niimura Y."/>
            <person name="Fujii Y."/>
            <person name="Habara T."/>
            <person name="Sakai H."/>
            <person name="Sato Y."/>
            <person name="Wilson G."/>
            <person name="Kumar K."/>
            <person name="McCouch S."/>
            <person name="Juretic N."/>
            <person name="Hoen D."/>
            <person name="Wright S."/>
            <person name="Bruskiewich R."/>
            <person name="Bureau T."/>
            <person name="Miyao A."/>
            <person name="Hirochika H."/>
            <person name="Nishikawa T."/>
            <person name="Kadowaki K."/>
            <person name="Sugiura M."/>
            <person name="Burr B."/>
            <person name="Sasaki T."/>
        </authorList>
    </citation>
    <scope>NUCLEOTIDE SEQUENCE [LARGE SCALE GENOMIC DNA]</scope>
    <source>
        <strain evidence="6">cv. Nipponbare</strain>
    </source>
</reference>
<dbReference type="InterPro" id="IPR002048">
    <property type="entry name" value="EF_hand_dom"/>
</dbReference>
<dbReference type="PANTHER" id="PTHR31495">
    <property type="entry name" value="PEROXYGENASE 3-RELATED"/>
    <property type="match status" value="1"/>
</dbReference>
<evidence type="ECO:0000256" key="3">
    <source>
        <dbReference type="SAM" id="SignalP"/>
    </source>
</evidence>
<feature type="compositionally biased region" description="Low complexity" evidence="2">
    <location>
        <begin position="175"/>
        <end position="185"/>
    </location>
</feature>
<comment type="similarity">
    <text evidence="1">Belongs to the caleosin family.</text>
</comment>
<feature type="domain" description="EF-hand" evidence="4">
    <location>
        <begin position="28"/>
        <end position="63"/>
    </location>
</feature>
<proteinExistence type="inferred from homology"/>
<feature type="signal peptide" evidence="3">
    <location>
        <begin position="1"/>
        <end position="25"/>
    </location>
</feature>
<reference evidence="5 6" key="2">
    <citation type="journal article" date="2013" name="Plant Cell Physiol.">
        <title>Rice Annotation Project Database (RAP-DB): an integrative and interactive database for rice genomics.</title>
        <authorList>
            <person name="Sakai H."/>
            <person name="Lee S.S."/>
            <person name="Tanaka T."/>
            <person name="Numa H."/>
            <person name="Kim J."/>
            <person name="Kawahara Y."/>
            <person name="Wakimoto H."/>
            <person name="Yang C.C."/>
            <person name="Iwamoto M."/>
            <person name="Abe T."/>
            <person name="Yamada Y."/>
            <person name="Muto A."/>
            <person name="Inokuchi H."/>
            <person name="Ikemura T."/>
            <person name="Matsumoto T."/>
            <person name="Sasaki T."/>
            <person name="Itoh T."/>
        </authorList>
    </citation>
    <scope>NUCLEOTIDE SEQUENCE [LARGE SCALE GENOMIC DNA]</scope>
    <source>
        <strain evidence="6">cv. Nipponbare</strain>
    </source>
</reference>
<dbReference type="Gramene" id="Os02t0734500-00">
    <property type="protein sequence ID" value="Os02t0734500-00"/>
    <property type="gene ID" value="Os02g0734500"/>
</dbReference>
<dbReference type="GO" id="GO:0005509">
    <property type="term" value="F:calcium ion binding"/>
    <property type="evidence" value="ECO:0000318"/>
    <property type="project" value="GO_Central"/>
</dbReference>
<feature type="chain" id="PRO_5006014754" evidence="3">
    <location>
        <begin position="26"/>
        <end position="210"/>
    </location>
</feature>
<dbReference type="Proteomes" id="UP000059680">
    <property type="component" value="Chromosome 2"/>
</dbReference>
<evidence type="ECO:0000256" key="1">
    <source>
        <dbReference type="ARBA" id="ARBA00006765"/>
    </source>
</evidence>
<dbReference type="PANTHER" id="PTHR31495:SF19">
    <property type="entry name" value="OS02G0734500 PROTEIN"/>
    <property type="match status" value="1"/>
</dbReference>
<organism evidence="5 6">
    <name type="scientific">Oryza sativa subsp. japonica</name>
    <name type="common">Rice</name>
    <dbReference type="NCBI Taxonomy" id="39947"/>
    <lineage>
        <taxon>Eukaryota</taxon>
        <taxon>Viridiplantae</taxon>
        <taxon>Streptophyta</taxon>
        <taxon>Embryophyta</taxon>
        <taxon>Tracheophyta</taxon>
        <taxon>Spermatophyta</taxon>
        <taxon>Magnoliopsida</taxon>
        <taxon>Liliopsida</taxon>
        <taxon>Poales</taxon>
        <taxon>Poaceae</taxon>
        <taxon>BOP clade</taxon>
        <taxon>Oryzoideae</taxon>
        <taxon>Oryzeae</taxon>
        <taxon>Oryzinae</taxon>
        <taxon>Oryza</taxon>
        <taxon>Oryza sativa</taxon>
    </lineage>
</organism>
<keyword evidence="6" id="KW-1185">Reference proteome</keyword>
<evidence type="ECO:0000259" key="4">
    <source>
        <dbReference type="PROSITE" id="PS50222"/>
    </source>
</evidence>
<feature type="compositionally biased region" description="Polar residues" evidence="2">
    <location>
        <begin position="186"/>
        <end position="195"/>
    </location>
</feature>
<protein>
    <submittedName>
        <fullName evidence="5">Os02g0734500 protein</fullName>
    </submittedName>
</protein>
<dbReference type="EMBL" id="AP014958">
    <property type="protein sequence ID" value="BAS80785.1"/>
    <property type="molecule type" value="Genomic_DNA"/>
</dbReference>
<evidence type="ECO:0000313" key="5">
    <source>
        <dbReference type="EMBL" id="BAS80785.1"/>
    </source>
</evidence>
<dbReference type="AlphaFoldDB" id="A0A0N7KG19"/>
<keyword evidence="3" id="KW-0732">Signal</keyword>
<evidence type="ECO:0000313" key="6">
    <source>
        <dbReference type="Proteomes" id="UP000059680"/>
    </source>
</evidence>
<dbReference type="InParanoid" id="A0A0N7KG19"/>
<accession>A0A0N7KG19</accession>
<dbReference type="eggNOG" id="ENOG502QTJ2">
    <property type="taxonomic scope" value="Eukaryota"/>
</dbReference>
<sequence>MAAVAAVPLLLLSAACFWSQPAAVGGDAPATELQKHVAFFDSDHDGIITFGETYRGLRTLGFGIFGATVSATFINGDIGPKTRPEDADGSWFSIYVQNIHKGIHGSDTGAFDSEGRFVSEKFNEIFTRHAKTVPDGLTSDELDEMLHAYADHTEHKDSSGWLQQSGGRHSRPPRTRTTSFARTPSEPSTTGASSVNWRRRMTTKAVFACG</sequence>
<dbReference type="InterPro" id="IPR007736">
    <property type="entry name" value="Caleosin-related"/>
</dbReference>
<feature type="region of interest" description="Disordered" evidence="2">
    <location>
        <begin position="154"/>
        <end position="195"/>
    </location>
</feature>
<dbReference type="PROSITE" id="PS50222">
    <property type="entry name" value="EF_HAND_2"/>
    <property type="match status" value="1"/>
</dbReference>
<dbReference type="GO" id="GO:0004497">
    <property type="term" value="F:monooxygenase activity"/>
    <property type="evidence" value="ECO:0000318"/>
    <property type="project" value="GO_Central"/>
</dbReference>
<dbReference type="STRING" id="39947.A0A0N7KG19"/>